<sequence length="452" mass="51354">MWSRRWSVQYASGVTARRAMFSHLVRCSADLFADTPGVITSRLLLTRSSRRPYEENDHQPYLTVVFVRLKTLLNSGDLKRVNDNYSSQQLPSKRRICSTLTNTVGLMTGWRWRETRAVNLSGGDFTRQLARRLFMIDATVDLCRLYVWLGLVGLIVADVFSERIIRSQATVFPCPRYKQKLRQPNTPKQLDRFLRVRRRVLSVVIPEHRAGRQRSLTLTTWSRFGGAEDSLDYPQLQPLLALACISMGAPGRRGHYHARGDITRSRTDQLSARAAPRDLHHGVMGRAGSVMDRAASHTRARSSHQRGQRSDGPDSDLIQIESELNRLGKSEAYLQQLCGVPGSRSTCATARSGETMAVRAIHHRQVFPSGSLISHTGILSSQFRPGGEKARATPRDTNWRQPLPQREERRWKTRRAHHLLEYVGFRAANNNQHRESQTVGTMHEREEFGSPS</sequence>
<protein>
    <submittedName>
        <fullName evidence="2">Uncharacterized protein</fullName>
    </submittedName>
</protein>
<keyword evidence="3" id="KW-1185">Reference proteome</keyword>
<comment type="caution">
    <text evidence="2">The sequence shown here is derived from an EMBL/GenBank/DDBJ whole genome shotgun (WGS) entry which is preliminary data.</text>
</comment>
<feature type="compositionally biased region" description="Basic residues" evidence="1">
    <location>
        <begin position="296"/>
        <end position="307"/>
    </location>
</feature>
<gene>
    <name evidence="2" type="ORF">RRG08_013883</name>
</gene>
<feature type="region of interest" description="Disordered" evidence="1">
    <location>
        <begin position="429"/>
        <end position="452"/>
    </location>
</feature>
<accession>A0AAE0YMR7</accession>
<organism evidence="2 3">
    <name type="scientific">Elysia crispata</name>
    <name type="common">lettuce slug</name>
    <dbReference type="NCBI Taxonomy" id="231223"/>
    <lineage>
        <taxon>Eukaryota</taxon>
        <taxon>Metazoa</taxon>
        <taxon>Spiralia</taxon>
        <taxon>Lophotrochozoa</taxon>
        <taxon>Mollusca</taxon>
        <taxon>Gastropoda</taxon>
        <taxon>Heterobranchia</taxon>
        <taxon>Euthyneura</taxon>
        <taxon>Panpulmonata</taxon>
        <taxon>Sacoglossa</taxon>
        <taxon>Placobranchoidea</taxon>
        <taxon>Plakobranchidae</taxon>
        <taxon>Elysia</taxon>
    </lineage>
</organism>
<feature type="compositionally biased region" description="Basic and acidic residues" evidence="1">
    <location>
        <begin position="258"/>
        <end position="267"/>
    </location>
</feature>
<dbReference type="AlphaFoldDB" id="A0AAE0YMR7"/>
<dbReference type="EMBL" id="JAWDGP010005930">
    <property type="protein sequence ID" value="KAK3749675.1"/>
    <property type="molecule type" value="Genomic_DNA"/>
</dbReference>
<evidence type="ECO:0000313" key="2">
    <source>
        <dbReference type="EMBL" id="KAK3749675.1"/>
    </source>
</evidence>
<dbReference type="Proteomes" id="UP001283361">
    <property type="component" value="Unassembled WGS sequence"/>
</dbReference>
<name>A0AAE0YMR7_9GAST</name>
<proteinExistence type="predicted"/>
<feature type="compositionally biased region" description="Basic and acidic residues" evidence="1">
    <location>
        <begin position="386"/>
        <end position="398"/>
    </location>
</feature>
<feature type="region of interest" description="Disordered" evidence="1">
    <location>
        <begin position="379"/>
        <end position="400"/>
    </location>
</feature>
<reference evidence="2" key="1">
    <citation type="journal article" date="2023" name="G3 (Bethesda)">
        <title>A reference genome for the long-term kleptoplast-retaining sea slug Elysia crispata morphotype clarki.</title>
        <authorList>
            <person name="Eastman K.E."/>
            <person name="Pendleton A.L."/>
            <person name="Shaikh M.A."/>
            <person name="Suttiyut T."/>
            <person name="Ogas R."/>
            <person name="Tomko P."/>
            <person name="Gavelis G."/>
            <person name="Widhalm J.R."/>
            <person name="Wisecaver J.H."/>
        </authorList>
    </citation>
    <scope>NUCLEOTIDE SEQUENCE</scope>
    <source>
        <strain evidence="2">ECLA1</strain>
    </source>
</reference>
<evidence type="ECO:0000256" key="1">
    <source>
        <dbReference type="SAM" id="MobiDB-lite"/>
    </source>
</evidence>
<feature type="compositionally biased region" description="Basic and acidic residues" evidence="1">
    <location>
        <begin position="432"/>
        <end position="452"/>
    </location>
</feature>
<feature type="region of interest" description="Disordered" evidence="1">
    <location>
        <begin position="256"/>
        <end position="316"/>
    </location>
</feature>
<evidence type="ECO:0000313" key="3">
    <source>
        <dbReference type="Proteomes" id="UP001283361"/>
    </source>
</evidence>